<dbReference type="PANTHER" id="PTHR35309">
    <property type="match status" value="1"/>
</dbReference>
<evidence type="ECO:0000313" key="1">
    <source>
        <dbReference type="EMBL" id="OBK30705.1"/>
    </source>
</evidence>
<dbReference type="SUPFAM" id="SSF159245">
    <property type="entry name" value="AttH-like"/>
    <property type="match status" value="1"/>
</dbReference>
<dbReference type="Pfam" id="PF14249">
    <property type="entry name" value="Tocopherol_cycl"/>
    <property type="match status" value="1"/>
</dbReference>
<dbReference type="AlphaFoldDB" id="A0A1A3PAI5"/>
<comment type="caution">
    <text evidence="1">The sequence shown here is derived from an EMBL/GenBank/DDBJ whole genome shotgun (WGS) entry which is preliminary data.</text>
</comment>
<dbReference type="GO" id="GO:0009976">
    <property type="term" value="F:tocopherol cyclase activity"/>
    <property type="evidence" value="ECO:0007669"/>
    <property type="project" value="InterPro"/>
</dbReference>
<evidence type="ECO:0008006" key="3">
    <source>
        <dbReference type="Google" id="ProtNLM"/>
    </source>
</evidence>
<name>A0A1A3PAI5_MYCAS</name>
<dbReference type="EMBL" id="LZLS01000023">
    <property type="protein sequence ID" value="OBK30705.1"/>
    <property type="molecule type" value="Genomic_DNA"/>
</dbReference>
<gene>
    <name evidence="1" type="ORF">A5634_15600</name>
</gene>
<protein>
    <recommendedName>
        <fullName evidence="3">AttH domain-containing protein</fullName>
    </recommendedName>
</protein>
<organism evidence="1 2">
    <name type="scientific">Mycobacterium asiaticum</name>
    <dbReference type="NCBI Taxonomy" id="1790"/>
    <lineage>
        <taxon>Bacteria</taxon>
        <taxon>Bacillati</taxon>
        <taxon>Actinomycetota</taxon>
        <taxon>Actinomycetes</taxon>
        <taxon>Mycobacteriales</taxon>
        <taxon>Mycobacteriaceae</taxon>
        <taxon>Mycobacterium</taxon>
    </lineage>
</organism>
<accession>A0A1A3PAI5</accession>
<dbReference type="InterPro" id="IPR025893">
    <property type="entry name" value="Tocopherol_cyclase"/>
</dbReference>
<sequence>MNFVGSTVGSVALAGQRLAGLYRRTGADLPFGDPLPSHGTEMEGWFWRLSDAATGRVVVALCSENRHPDGEWSTAAIALHPGGVVRSAAVDGVRADRNQFSVQADSGGNVIDASQDRLRMSLGDTEVDLTFRDAYQWPKAFGGGGVFSSVPFLNQYWHPYRLGGKASGTVTHADQRWAFTDAKLYCERNWGAGFPVRWWWGQAHDFGEADISLAFSGGLLELGPLKRDVTGVVVRLGDRVLRITPPALVSSTCDVEQWHITARTARYQVELKGEGTPDGPHVLPVPLPAERRNIDTDYEYLAGTLHCTVREWGRTIFEGTSELAALEVGSRPS</sequence>
<evidence type="ECO:0000313" key="2">
    <source>
        <dbReference type="Proteomes" id="UP000093928"/>
    </source>
</evidence>
<dbReference type="PANTHER" id="PTHR35309:SF4">
    <property type="entry name" value="TOCOPHEROL CYCLASE"/>
    <property type="match status" value="1"/>
</dbReference>
<proteinExistence type="predicted"/>
<dbReference type="Proteomes" id="UP000093928">
    <property type="component" value="Unassembled WGS sequence"/>
</dbReference>
<dbReference type="RefSeq" id="WP_065142557.1">
    <property type="nucleotide sequence ID" value="NZ_LZLS01000023.1"/>
</dbReference>
<reference evidence="1 2" key="1">
    <citation type="submission" date="2016-06" db="EMBL/GenBank/DDBJ databases">
        <authorList>
            <person name="Kjaerup R.B."/>
            <person name="Dalgaard T.S."/>
            <person name="Juul-Madsen H.R."/>
        </authorList>
    </citation>
    <scope>NUCLEOTIDE SEQUENCE [LARGE SCALE GENOMIC DNA]</scope>
    <source>
        <strain evidence="1 2">1165133.8</strain>
    </source>
</reference>